<evidence type="ECO:0000256" key="5">
    <source>
        <dbReference type="ARBA" id="ARBA00022989"/>
    </source>
</evidence>
<evidence type="ECO:0000259" key="9">
    <source>
        <dbReference type="PROSITE" id="PS50928"/>
    </source>
</evidence>
<feature type="transmembrane region" description="Helical" evidence="7">
    <location>
        <begin position="141"/>
        <end position="162"/>
    </location>
</feature>
<sequence>MKCVTTSRSKSWSGKGLADRHPPAGENTIVTWTQTIRASAAAETRRRAVPTIALWRVGVFVAGIALWALLSVSDVVPAGLLPSPFAVVVALTEQLVTAEYWQAIGLTLWGAAVGLAAAAIVGIAVGLLTAGSSAAELSMRFVIDFGRAFPAVALIAVMVLILGRGIELKATLVFVAVVFLIIVQTQQGVRRIPPSIIETARAFRTPRALLVRRVLLPSAAPSILTGLRLGASVAVLVAISTEVLSGSAGIGNRITDAQLGANPPLAYAYIVTAGLLGFGVNVGLEKLQSAIVRWRPALDGED</sequence>
<proteinExistence type="inferred from homology"/>
<gene>
    <name evidence="10" type="ORF">F6J85_10315</name>
</gene>
<feature type="domain" description="ABC transmembrane type-1" evidence="9">
    <location>
        <begin position="104"/>
        <end position="288"/>
    </location>
</feature>
<evidence type="ECO:0000256" key="2">
    <source>
        <dbReference type="ARBA" id="ARBA00022448"/>
    </source>
</evidence>
<reference evidence="11" key="1">
    <citation type="submission" date="2019-09" db="EMBL/GenBank/DDBJ databases">
        <title>Mumia zhuanghuii sp. nov. isolated from the intestinal contents of plateau pika (Ochotona curzoniae) in the Qinghai-Tibet plateau of China.</title>
        <authorList>
            <person name="Tian Z."/>
        </authorList>
    </citation>
    <scope>NUCLEOTIDE SEQUENCE [LARGE SCALE GENOMIC DNA]</scope>
    <source>
        <strain evidence="11">L-031</strain>
    </source>
</reference>
<dbReference type="PANTHER" id="PTHR30151">
    <property type="entry name" value="ALKANE SULFONATE ABC TRANSPORTER-RELATED, MEMBRANE SUBUNIT"/>
    <property type="match status" value="1"/>
</dbReference>
<feature type="compositionally biased region" description="Polar residues" evidence="8">
    <location>
        <begin position="1"/>
        <end position="12"/>
    </location>
</feature>
<dbReference type="Pfam" id="PF00528">
    <property type="entry name" value="BPD_transp_1"/>
    <property type="match status" value="1"/>
</dbReference>
<accession>A0A5J6L4Q9</accession>
<dbReference type="AlphaFoldDB" id="A0A5J6L4Q9"/>
<dbReference type="Gene3D" id="1.10.3720.10">
    <property type="entry name" value="MetI-like"/>
    <property type="match status" value="1"/>
</dbReference>
<dbReference type="PANTHER" id="PTHR30151:SF0">
    <property type="entry name" value="ABC TRANSPORTER PERMEASE PROTEIN MJ0413-RELATED"/>
    <property type="match status" value="1"/>
</dbReference>
<comment type="subcellular location">
    <subcellularLocation>
        <location evidence="1 7">Cell membrane</location>
        <topology evidence="1 7">Multi-pass membrane protein</topology>
    </subcellularLocation>
</comment>
<dbReference type="EMBL" id="CP044232">
    <property type="protein sequence ID" value="QEW03457.1"/>
    <property type="molecule type" value="Genomic_DNA"/>
</dbReference>
<dbReference type="PROSITE" id="PS50928">
    <property type="entry name" value="ABC_TM1"/>
    <property type="match status" value="1"/>
</dbReference>
<name>A0A5J6L4Q9_9MICO</name>
<dbReference type="GO" id="GO:0055085">
    <property type="term" value="P:transmembrane transport"/>
    <property type="evidence" value="ECO:0007669"/>
    <property type="project" value="InterPro"/>
</dbReference>
<evidence type="ECO:0000256" key="8">
    <source>
        <dbReference type="SAM" id="MobiDB-lite"/>
    </source>
</evidence>
<evidence type="ECO:0000256" key="1">
    <source>
        <dbReference type="ARBA" id="ARBA00004651"/>
    </source>
</evidence>
<keyword evidence="2 7" id="KW-0813">Transport</keyword>
<organism evidence="10 11">
    <name type="scientific">Microbacterium lushaniae</name>
    <dbReference type="NCBI Taxonomy" id="2614639"/>
    <lineage>
        <taxon>Bacteria</taxon>
        <taxon>Bacillati</taxon>
        <taxon>Actinomycetota</taxon>
        <taxon>Actinomycetes</taxon>
        <taxon>Micrococcales</taxon>
        <taxon>Microbacteriaceae</taxon>
        <taxon>Microbacterium</taxon>
    </lineage>
</organism>
<dbReference type="InterPro" id="IPR035906">
    <property type="entry name" value="MetI-like_sf"/>
</dbReference>
<keyword evidence="5 7" id="KW-1133">Transmembrane helix</keyword>
<feature type="transmembrane region" description="Helical" evidence="7">
    <location>
        <begin position="168"/>
        <end position="185"/>
    </location>
</feature>
<dbReference type="GO" id="GO:0005886">
    <property type="term" value="C:plasma membrane"/>
    <property type="evidence" value="ECO:0007669"/>
    <property type="project" value="UniProtKB-SubCell"/>
</dbReference>
<feature type="transmembrane region" description="Helical" evidence="7">
    <location>
        <begin position="53"/>
        <end position="80"/>
    </location>
</feature>
<evidence type="ECO:0000313" key="11">
    <source>
        <dbReference type="Proteomes" id="UP000325516"/>
    </source>
</evidence>
<feature type="transmembrane region" description="Helical" evidence="7">
    <location>
        <begin position="266"/>
        <end position="284"/>
    </location>
</feature>
<evidence type="ECO:0000256" key="4">
    <source>
        <dbReference type="ARBA" id="ARBA00022692"/>
    </source>
</evidence>
<evidence type="ECO:0000256" key="6">
    <source>
        <dbReference type="ARBA" id="ARBA00023136"/>
    </source>
</evidence>
<comment type="similarity">
    <text evidence="7">Belongs to the binding-protein-dependent transport system permease family.</text>
</comment>
<keyword evidence="3" id="KW-1003">Cell membrane</keyword>
<dbReference type="SUPFAM" id="SSF161098">
    <property type="entry name" value="MetI-like"/>
    <property type="match status" value="1"/>
</dbReference>
<dbReference type="CDD" id="cd06261">
    <property type="entry name" value="TM_PBP2"/>
    <property type="match status" value="1"/>
</dbReference>
<keyword evidence="4 7" id="KW-0812">Transmembrane</keyword>
<dbReference type="Proteomes" id="UP000325516">
    <property type="component" value="Chromosome"/>
</dbReference>
<feature type="region of interest" description="Disordered" evidence="8">
    <location>
        <begin position="1"/>
        <end position="24"/>
    </location>
</feature>
<evidence type="ECO:0000313" key="10">
    <source>
        <dbReference type="EMBL" id="QEW03457.1"/>
    </source>
</evidence>
<keyword evidence="6 7" id="KW-0472">Membrane</keyword>
<protein>
    <submittedName>
        <fullName evidence="10">ABC transporter permease subunit</fullName>
    </submittedName>
</protein>
<keyword evidence="11" id="KW-1185">Reference proteome</keyword>
<evidence type="ECO:0000256" key="7">
    <source>
        <dbReference type="RuleBase" id="RU363032"/>
    </source>
</evidence>
<dbReference type="InterPro" id="IPR000515">
    <property type="entry name" value="MetI-like"/>
</dbReference>
<evidence type="ECO:0000256" key="3">
    <source>
        <dbReference type="ARBA" id="ARBA00022475"/>
    </source>
</evidence>
<dbReference type="KEGG" id="mlz:F6J85_10315"/>
<feature type="transmembrane region" description="Helical" evidence="7">
    <location>
        <begin position="100"/>
        <end position="129"/>
    </location>
</feature>